<dbReference type="OrthoDB" id="5500029at2"/>
<name>A0A5C6X3F0_9DELT</name>
<dbReference type="EMBL" id="VOSM01000021">
    <property type="protein sequence ID" value="TXD33521.1"/>
    <property type="molecule type" value="Genomic_DNA"/>
</dbReference>
<proteinExistence type="predicted"/>
<dbReference type="Proteomes" id="UP000321412">
    <property type="component" value="Unassembled WGS sequence"/>
</dbReference>
<keyword evidence="2" id="KW-1185">Reference proteome</keyword>
<dbReference type="AlphaFoldDB" id="A0A5C6X3F0"/>
<reference evidence="1 2" key="1">
    <citation type="submission" date="2019-08" db="EMBL/GenBank/DDBJ databases">
        <title>Bradymonadales sp. TMQ4.</title>
        <authorList>
            <person name="Liang Q."/>
        </authorList>
    </citation>
    <scope>NUCLEOTIDE SEQUENCE [LARGE SCALE GENOMIC DNA]</scope>
    <source>
        <strain evidence="1 2">TMQ4</strain>
    </source>
</reference>
<accession>A0A5C6X3F0</accession>
<evidence type="ECO:0000313" key="2">
    <source>
        <dbReference type="Proteomes" id="UP000321412"/>
    </source>
</evidence>
<evidence type="ECO:0000313" key="1">
    <source>
        <dbReference type="EMBL" id="TXD33521.1"/>
    </source>
</evidence>
<protein>
    <submittedName>
        <fullName evidence="1">Uncharacterized protein</fullName>
    </submittedName>
</protein>
<organism evidence="1 2">
    <name type="scientific">Lujinxingia vulgaris</name>
    <dbReference type="NCBI Taxonomy" id="2600176"/>
    <lineage>
        <taxon>Bacteria</taxon>
        <taxon>Deltaproteobacteria</taxon>
        <taxon>Bradymonadales</taxon>
        <taxon>Lujinxingiaceae</taxon>
        <taxon>Lujinxingia</taxon>
    </lineage>
</organism>
<sequence length="307" mass="33351">MMDGMGRFEALVSSGGRGECGALGAGVGASMEALRRYVRSEGRLRTRGAWELDEGEAVRLAQASGVVPEGGWVRLVGLCAGAGVLVARGGGFEAGPALERVMRWPEVEVERRLVEGFTRWLMPPATAASWFVALGVHPLWGLKLARHVHREGALMGFDPGRESRDDSIMGARKLEGVRRHVYVSMAVVVGVLRRLSEGRIYDVGALVRLVEEAMRFARVVAYEDDEEEAGELRVLVDEVCWRAVQHAVWALMDEVLVPAGVVRWEIGRGIAVKTRALDEVRVGALGVGAQDTWVRLFLSGSGGRKVA</sequence>
<comment type="caution">
    <text evidence="1">The sequence shown here is derived from an EMBL/GenBank/DDBJ whole genome shotgun (WGS) entry which is preliminary data.</text>
</comment>
<dbReference type="RefSeq" id="WP_146983444.1">
    <property type="nucleotide sequence ID" value="NZ_VOSM01000021.1"/>
</dbReference>
<gene>
    <name evidence="1" type="ORF">FRC98_20460</name>
</gene>